<evidence type="ECO:0000256" key="1">
    <source>
        <dbReference type="SAM" id="Phobius"/>
    </source>
</evidence>
<proteinExistence type="predicted"/>
<dbReference type="Pfam" id="PF16344">
    <property type="entry name" value="FecR_C"/>
    <property type="match status" value="1"/>
</dbReference>
<dbReference type="InterPro" id="IPR032508">
    <property type="entry name" value="FecR_C"/>
</dbReference>
<evidence type="ECO:0000313" key="4">
    <source>
        <dbReference type="EMBL" id="KAA4089006.1"/>
    </source>
</evidence>
<feature type="transmembrane region" description="Helical" evidence="1">
    <location>
        <begin position="87"/>
        <end position="106"/>
    </location>
</feature>
<feature type="domain" description="Protein FecR C-terminal" evidence="3">
    <location>
        <begin position="258"/>
        <end position="325"/>
    </location>
</feature>
<protein>
    <submittedName>
        <fullName evidence="4">FecR family protein</fullName>
    </submittedName>
</protein>
<dbReference type="RefSeq" id="WP_044917862.1">
    <property type="nucleotide sequence ID" value="NZ_JAHYOK010000046.1"/>
</dbReference>
<keyword evidence="5" id="KW-1185">Reference proteome</keyword>
<keyword evidence="1" id="KW-0472">Membrane</keyword>
<name>A0A6L3FQE4_BACOV</name>
<evidence type="ECO:0000259" key="2">
    <source>
        <dbReference type="Pfam" id="PF04773"/>
    </source>
</evidence>
<comment type="caution">
    <text evidence="4">The sequence shown here is derived from an EMBL/GenBank/DDBJ whole genome shotgun (WGS) entry which is preliminary data.</text>
</comment>
<evidence type="ECO:0000313" key="5">
    <source>
        <dbReference type="Proteomes" id="UP000473905"/>
    </source>
</evidence>
<keyword evidence="1" id="KW-1133">Transmembrane helix</keyword>
<dbReference type="InterPro" id="IPR012373">
    <property type="entry name" value="Ferrdict_sens_TM"/>
</dbReference>
<dbReference type="PIRSF" id="PIRSF018266">
    <property type="entry name" value="FecR"/>
    <property type="match status" value="1"/>
</dbReference>
<dbReference type="PANTHER" id="PTHR30273">
    <property type="entry name" value="PERIPLASMIC SIGNAL SENSOR AND SIGMA FACTOR ACTIVATOR FECR-RELATED"/>
    <property type="match status" value="1"/>
</dbReference>
<keyword evidence="1" id="KW-0812">Transmembrane</keyword>
<reference evidence="4 5" key="1">
    <citation type="journal article" date="2019" name="Nat. Med.">
        <title>A library of human gut bacterial isolates paired with longitudinal multiomics data enables mechanistic microbiome research.</title>
        <authorList>
            <person name="Poyet M."/>
            <person name="Groussin M."/>
            <person name="Gibbons S.M."/>
            <person name="Avila-Pacheco J."/>
            <person name="Jiang X."/>
            <person name="Kearney S.M."/>
            <person name="Perrotta A.R."/>
            <person name="Berdy B."/>
            <person name="Zhao S."/>
            <person name="Lieberman T.D."/>
            <person name="Swanson P.K."/>
            <person name="Smith M."/>
            <person name="Roesemann S."/>
            <person name="Alexander J.E."/>
            <person name="Rich S.A."/>
            <person name="Livny J."/>
            <person name="Vlamakis H."/>
            <person name="Clish C."/>
            <person name="Bullock K."/>
            <person name="Deik A."/>
            <person name="Scott J."/>
            <person name="Pierce K.A."/>
            <person name="Xavier R.J."/>
            <person name="Alm E.J."/>
        </authorList>
    </citation>
    <scope>NUCLEOTIDE SEQUENCE [LARGE SCALE GENOMIC DNA]</scope>
    <source>
        <strain evidence="4 5">BIOML-A134</strain>
    </source>
</reference>
<organism evidence="4 5">
    <name type="scientific">Bacteroides ovatus</name>
    <dbReference type="NCBI Taxonomy" id="28116"/>
    <lineage>
        <taxon>Bacteria</taxon>
        <taxon>Pseudomonadati</taxon>
        <taxon>Bacteroidota</taxon>
        <taxon>Bacteroidia</taxon>
        <taxon>Bacteroidales</taxon>
        <taxon>Bacteroidaceae</taxon>
        <taxon>Bacteroides</taxon>
    </lineage>
</organism>
<evidence type="ECO:0000259" key="3">
    <source>
        <dbReference type="Pfam" id="PF16344"/>
    </source>
</evidence>
<dbReference type="EMBL" id="VWKB01000063">
    <property type="protein sequence ID" value="KAA4089006.1"/>
    <property type="molecule type" value="Genomic_DNA"/>
</dbReference>
<gene>
    <name evidence="4" type="ORF">F3D66_28665</name>
</gene>
<dbReference type="PANTHER" id="PTHR30273:SF2">
    <property type="entry name" value="PROTEIN FECR"/>
    <property type="match status" value="1"/>
</dbReference>
<dbReference type="AlphaFoldDB" id="A0A6L3FQE4"/>
<sequence>MKNMEEIKSTAFLYFQGKISLEDEKVLFDFINDSNENMKLFRQWESEWISGYINEYEMADKWARLQTRMNTSRISLSHDRNRKLNSGWLSVAASIMIIISLSVYLYDRFTGKSNDLYFVSEVPSGQKSKLVLPDGTMVWLNGGSTLKYPNNFSDKKRNVVLDGEGYFEVTSRNGVPFTVSTSAYDIIVKGTKFNVCAYDIDATSLTSLIEGKIEIDYKDELYEVSPGEGVCINKNKGTVESFRSDVNDSNAWIDGRMEYEKITFADFAAKLSRMYGVEVCIENNEIKSNTFRISLKNNETLVQVLDALQFIISFEYTIDKDRIIIK</sequence>
<dbReference type="Gene3D" id="2.60.120.1440">
    <property type="match status" value="1"/>
</dbReference>
<dbReference type="GO" id="GO:0016989">
    <property type="term" value="F:sigma factor antagonist activity"/>
    <property type="evidence" value="ECO:0007669"/>
    <property type="project" value="TreeGrafter"/>
</dbReference>
<dbReference type="Gene3D" id="3.55.50.30">
    <property type="match status" value="1"/>
</dbReference>
<accession>A0A6L3FQE4</accession>
<dbReference type="Pfam" id="PF04773">
    <property type="entry name" value="FecR"/>
    <property type="match status" value="1"/>
</dbReference>
<dbReference type="Proteomes" id="UP000473905">
    <property type="component" value="Unassembled WGS sequence"/>
</dbReference>
<feature type="domain" description="FecR protein" evidence="2">
    <location>
        <begin position="122"/>
        <end position="214"/>
    </location>
</feature>
<dbReference type="InterPro" id="IPR006860">
    <property type="entry name" value="FecR"/>
</dbReference>